<dbReference type="AlphaFoldDB" id="A0A7C9DEW3"/>
<name>A0A7C9DEW3_OPUST</name>
<organism evidence="1">
    <name type="scientific">Opuntia streptacantha</name>
    <name type="common">Prickly pear cactus</name>
    <name type="synonym">Opuntia cardona</name>
    <dbReference type="NCBI Taxonomy" id="393608"/>
    <lineage>
        <taxon>Eukaryota</taxon>
        <taxon>Viridiplantae</taxon>
        <taxon>Streptophyta</taxon>
        <taxon>Embryophyta</taxon>
        <taxon>Tracheophyta</taxon>
        <taxon>Spermatophyta</taxon>
        <taxon>Magnoliopsida</taxon>
        <taxon>eudicotyledons</taxon>
        <taxon>Gunneridae</taxon>
        <taxon>Pentapetalae</taxon>
        <taxon>Caryophyllales</taxon>
        <taxon>Cactineae</taxon>
        <taxon>Cactaceae</taxon>
        <taxon>Opuntioideae</taxon>
        <taxon>Opuntia</taxon>
    </lineage>
</organism>
<evidence type="ECO:0000313" key="1">
    <source>
        <dbReference type="EMBL" id="MBA4641261.1"/>
    </source>
</evidence>
<reference evidence="1" key="2">
    <citation type="submission" date="2020-07" db="EMBL/GenBank/DDBJ databases">
        <authorList>
            <person name="Vera ALvarez R."/>
            <person name="Arias-Moreno D.M."/>
            <person name="Jimenez-Jacinto V."/>
            <person name="Jimenez-Bremont J.F."/>
            <person name="Swaminathan K."/>
            <person name="Moose S.P."/>
            <person name="Guerrero-Gonzalez M.L."/>
            <person name="Marino-Ramirez L."/>
            <person name="Landsman D."/>
            <person name="Rodriguez-Kessler M."/>
            <person name="Delgado-Sanchez P."/>
        </authorList>
    </citation>
    <scope>NUCLEOTIDE SEQUENCE</scope>
    <source>
        <tissue evidence="1">Cladode</tissue>
    </source>
</reference>
<proteinExistence type="predicted"/>
<dbReference type="EMBL" id="GISG01123405">
    <property type="protein sequence ID" value="MBA4641262.1"/>
    <property type="molecule type" value="Transcribed_RNA"/>
</dbReference>
<sequence length="101" mass="11365">MEGETREAEQFAARTALRSLHGTHSSSAVPCQTMSKKRCYDPQLKVGFTDFKQKKLMSNPALFMYVSSSAPETWNDTAALGQEEARQLASSRLTQRMENFN</sequence>
<reference evidence="1" key="1">
    <citation type="journal article" date="2013" name="J. Plant Res.">
        <title>Effect of fungi and light on seed germination of three Opuntia species from semiarid lands of central Mexico.</title>
        <authorList>
            <person name="Delgado-Sanchez P."/>
            <person name="Jimenez-Bremont J.F."/>
            <person name="Guerrero-Gonzalez Mde L."/>
            <person name="Flores J."/>
        </authorList>
    </citation>
    <scope>NUCLEOTIDE SEQUENCE</scope>
    <source>
        <tissue evidence="1">Cladode</tissue>
    </source>
</reference>
<accession>A0A7C9DEW3</accession>
<protein>
    <submittedName>
        <fullName evidence="1">Uncharacterized protein</fullName>
    </submittedName>
</protein>
<dbReference type="EMBL" id="GISG01123402">
    <property type="protein sequence ID" value="MBA4641261.1"/>
    <property type="molecule type" value="Transcribed_RNA"/>
</dbReference>